<comment type="caution">
    <text evidence="1">The sequence shown here is derived from an EMBL/GenBank/DDBJ whole genome shotgun (WGS) entry which is preliminary data.</text>
</comment>
<protein>
    <submittedName>
        <fullName evidence="1">Uncharacterized protein</fullName>
    </submittedName>
</protein>
<keyword evidence="2" id="KW-1185">Reference proteome</keyword>
<proteinExistence type="predicted"/>
<dbReference type="EMBL" id="MVGC01000089">
    <property type="protein sequence ID" value="RJE24239.1"/>
    <property type="molecule type" value="Genomic_DNA"/>
</dbReference>
<sequence>MDLPTDLRAILDECGHYSVDDANFALYALTDLEEADLQTICAFIRRTFIQDILQIPESEVDEFIFPAPGWRSLTQKNFGELVEYHIKYLDKGWRDCDGSNKGEVQWYPFGFVIATSKDWQSDGLILVHCEYDSQSDVFKAESCCMQAKDLGLSLTSLRSVDDYFENLRSQFEYKTIS</sequence>
<dbReference type="OrthoDB" id="538223at2759"/>
<dbReference type="Proteomes" id="UP000266188">
    <property type="component" value="Unassembled WGS sequence"/>
</dbReference>
<gene>
    <name evidence="1" type="ORF">PHISCL_03449</name>
</gene>
<name>A0A3A2ZLZ3_9EURO</name>
<evidence type="ECO:0000313" key="2">
    <source>
        <dbReference type="Proteomes" id="UP000266188"/>
    </source>
</evidence>
<reference evidence="2" key="1">
    <citation type="submission" date="2017-02" db="EMBL/GenBank/DDBJ databases">
        <authorList>
            <person name="Tafer H."/>
            <person name="Lopandic K."/>
        </authorList>
    </citation>
    <scope>NUCLEOTIDE SEQUENCE [LARGE SCALE GENOMIC DNA]</scope>
    <source>
        <strain evidence="2">CBS 366.77</strain>
    </source>
</reference>
<evidence type="ECO:0000313" key="1">
    <source>
        <dbReference type="EMBL" id="RJE24239.1"/>
    </source>
</evidence>
<accession>A0A3A2ZLZ3</accession>
<dbReference type="AlphaFoldDB" id="A0A3A2ZLZ3"/>
<organism evidence="1 2">
    <name type="scientific">Aspergillus sclerotialis</name>
    <dbReference type="NCBI Taxonomy" id="2070753"/>
    <lineage>
        <taxon>Eukaryota</taxon>
        <taxon>Fungi</taxon>
        <taxon>Dikarya</taxon>
        <taxon>Ascomycota</taxon>
        <taxon>Pezizomycotina</taxon>
        <taxon>Eurotiomycetes</taxon>
        <taxon>Eurotiomycetidae</taxon>
        <taxon>Eurotiales</taxon>
        <taxon>Aspergillaceae</taxon>
        <taxon>Aspergillus</taxon>
        <taxon>Aspergillus subgen. Polypaecilum</taxon>
    </lineage>
</organism>